<feature type="region of interest" description="Disordered" evidence="2">
    <location>
        <begin position="150"/>
        <end position="169"/>
    </location>
</feature>
<dbReference type="InterPro" id="IPR029071">
    <property type="entry name" value="Ubiquitin-like_domsf"/>
</dbReference>
<feature type="compositionally biased region" description="Basic residues" evidence="2">
    <location>
        <begin position="504"/>
        <end position="527"/>
    </location>
</feature>
<dbReference type="SUPFAM" id="SSF54236">
    <property type="entry name" value="Ubiquitin-like"/>
    <property type="match status" value="1"/>
</dbReference>
<sequence length="3285" mass="346923">AGRRLGIGRFHRLDAAPLTLEVGAGGGGHQAALQLLALPLARLGGGPAAGGLRAQQLLLGNQFLLLFLRHLIELAEGRQDFGRVGEVRIEAEPPNAAAAAQAVQLLALLGAEVQRHRQQAETAGQLAGGIRCCGLKVRLSLMLRQQRKSAAAASEDGSGIGRDPRHRPRLGQELGVRVSAADAVLVPAPAQQQPLGTSRNQAGRVLGAAGGLQDSPAGRRGHRERPPGVSRPAQLAEVAAAPAEQAAAAGQQQQVGPARVQRHDRIRCLLRPLIRCLLRPISRQRTQRHGPVERDSQFGRPAALAVPIVAPDEESAGPGGEHGCVAGARCCSHRRLRQRLHQAWLRTARPQVTTRPSRRVQATPCRMPAAQTAIPSSPTSAGIGTNAGWRQTRAPPPPPTPHWPRLLFPSAHRRASASNSRLKSQPAEAATILGAAASEGAGANRRPPEPPAWPHWSQPQDSGVRSSPPKIIEWPPPITTEIEPNISCHGNDTRQQPSSSPLFIRRRAMRAGRRHGSGSRRQQRRQRQTGLGPGHQLGPVGHPVHRGAAALRAQPVLVLWRRLGKAETHGVVPVVAAGAPDHQAAVVLLRAGRAQPDLVALIVEYEASCCTLVRLAASAADCRAPAVFGRLRPARDRPELNFVGGTAVSVSGPSKVEKTAGVAAIDSADNTGIAGLSGGGGDFRPPGRDESASTTRTPPMLIFSFNDWVDTGGGGGGGGDIGSGGETAAGVGAGAASTAAEKAPPSRMVSFGTATGLCGGGGGGAGVFDGDRCRCFLPDFEDSLVGETAAEAMVASCASANGSSTALSSNSKPPRLSAGETSASGASSCSPLPSTSAGGDTASSASIFESDRGGESNRKCRTAEGESSGSSCGGGGCCGSFSLTRSGGEMAAAAAADGVREGGGVGDRRWPLSSGLTAGRVSVESGLPPPVLPTETEKFESVASPPMKAKRSCGDGWPGASATGADGVGGDGAAAAGGGGDLAEAALEIAACLRLPRAADGFLDTAAGAAAAAGGSGLGSATAAAADFLPLRTKSKMSRSLSESTSTWSRLSKISSRLLAKRLCAAAAAASAPAADSPPSSPPLPPPRGSRRLMTTPRSAESLLSPLPPPPLMSLAAVVQGVASKAHGVGAEVAAAQNSAGGANAAGTRAGADVGLRVGSAVQPVVAERLGRPPPVRMRARPAAESLRRRPGARRHARLARVQRNNPAVGCHSNGAHSESGRSHPVAIAISRLLQQLLRAGGLRRHADRLAAVGDIQLIHVVHGQRVGGRLGRFDILGVGPAARRQVVGQVLRSVASLGLGFKLGLARPVELAGLGQGAQNVGQLRRLEAAQLAQVGHGAAQAEEVQMKGIGQGVHARRRIGSYKPVRLAAMSGRIRPKQQSQPTDEKSARSTRIITRTPRAEGLHEICEVGLVQADDENSNPFIKLSAADQKFAQEMHSHARFNIMNPGESSKSNIEIRLTLVRKVLVAVDGSEHSDRALAWYAANINSHDDELLLVHVREAGESEKRVAELADSISDRCAQLKILAATRFVDKPLRSNSSAGSVLTEAAKEMNASLVIIGSRGLGAIKRTFLGSVSDFVLHHAHRPVLVIPPCQPVDTPAPGYSSNSRPYEGKAEALCIPSGLASSAGGCTSPARSRSWRRVRSRAAISAPRTDFSSARRALAATSAAARRPRAVRVVVPLLAGRPHDPAGPPLRPERLLEVAVAGRVRADLRPPAAAEYPGQQRQRLLAAPGQRRLAQQLLEQQPTGCWQHGWDLHRRPTQLVQPAKLLRLGVNGEFFAPEHVAESSVGHHADKAAIHPGRVGVAGGCGGSGGSLGSSNPTSGKAVSRLAEALAPQRCRVGAGAAERQLCALVEARIDEEAVHESAQILGTDEAGEAKAEWPRRPWPAVPGLHLGIVGAHKQQAILRALGAPVVLHCGLRCPRLHEAAQLQVQPVQLLAGRGHNQLASPAAPGQVAALGRHPQLVVVALLRQRQVVAEVGHGQVLHQLDGLPQAGVGLAQLPLLPVGQPVRQRLRMQQVVNLDAVRLDTAQIEEIVRLQDEVLNHAGLQRQIRGQIGGLGGNAVRPGRPQQVRPNDQCQVPGGHLVHGAVVHHPGQVAEHQAEGGQAGRHLQLLPHSGPPHAGLGAGHVWRQQWLLQLAQKSFQSRGQHVDVPAGLVQIVVCGLVNQQAEPLDGGRVAADAVEADRFQAAAGLQGGDATAKKQRRVCAVPGADVGQGGAEHLQSKVQGSIAARHGQPGGAGQAQDDLRRRPAPIDSAAAAAVQQKVRPGQHQPVRLQAAGFQFGSRGRRSGRFEDGHAGRALLASGQSGWRSPGGAGGSEPLPAPAAAAEAAEARRRPTPRIGGCRGSSATGADFPEAVWRGKQSDTHMVYTAQEQASAPSMSGSSGVEASAHWQNGSLSRSSADMTVNVRVTTMDAELEFTIQPNTTGKQLFDQVVKTIGLREIWYFGLRYTDSKGFSAWLKLNNKVMQQDVPKDGPLAFDFHVKFYPEDACEELIQEVTQRMFYLQVKEDILRGEIYCPPETAVLLASIACQVKFGDYNPETQPPGFLSHAEGTRFPIAARVLEQHSLSKQDWEDKIVNWYKEMRGRLKEDAMLEFLKVAQDLEMYGVNYFEIKNKKGTELYLGIDALGLNDFIFFAPRLRINKRILALCMGNHELYMRRRKPDTIELYFSSPPGPDRVCLERERAAREAAESRRRELEDRVQELERMQAGMSDEREERASRLADMERQMEEIQRQKDELEAARARVEEIRLQLESEAQLSQGAPCVRKQRGGVAAHFANPWRPRAASAAVSRREFRWRRRPQRGPPPESPGGGLSLARSHPLVDPSGDNGDGGGGHGQGTSKRTGRASLGQAIGQLVAGVARMPGIHLRDTLLEAPKRLSCPMQSRTVREQVVVRSRARADGENFVLEDGGAGAVAVSRGGVDLGPVSEAVDFMGFPVVSRFMAWWNAGFEFERGAERGRDSVREGQQASRCFQVSQAEVAMRPEVPLSEGKLLLDLDTRGTVPNEAGKGDGRSNNGSVNPPEAAGGEAPGSTESSADLRESRESFAGFSLDVRGPAQPVVEGDAQTSSLFLHGNRFAIEGERFDPPVSAAGEHDSHGFRLREPETAAMCPALGTVDEGLKEVPEDRGRWSSHSGGNIVRIADLLNRVRMRAAKQLSIGLRTPPCGPPFWTSTERECPRRCEVAVRWETMYMIQRVGRGRDAVVQVKLQDVHSGNSTSGPRSFLPAQGELCRRAASSASPIAPGSSSMGSSRMDSMVEGDVATWAAFSLSARFSGGPQW</sequence>
<dbReference type="PRINTS" id="PR00935">
    <property type="entry name" value="BAND41"/>
</dbReference>
<feature type="region of interest" description="Disordered" evidence="2">
    <location>
        <begin position="1071"/>
        <end position="1107"/>
    </location>
</feature>
<feature type="compositionally biased region" description="Gly residues" evidence="2">
    <location>
        <begin position="2835"/>
        <end position="2844"/>
    </location>
</feature>
<feature type="region of interest" description="Disordered" evidence="2">
    <location>
        <begin position="676"/>
        <end position="696"/>
    </location>
</feature>
<reference evidence="5" key="1">
    <citation type="submission" date="2016-11" db="UniProtKB">
        <authorList>
            <consortium name="WormBaseParasite"/>
        </authorList>
    </citation>
    <scope>IDENTIFICATION</scope>
</reference>
<feature type="region of interest" description="Disordered" evidence="2">
    <location>
        <begin position="804"/>
        <end position="874"/>
    </location>
</feature>
<dbReference type="GO" id="GO:0003779">
    <property type="term" value="F:actin binding"/>
    <property type="evidence" value="ECO:0007669"/>
    <property type="project" value="InterPro"/>
</dbReference>
<organism evidence="4 5">
    <name type="scientific">Macrostomum lignano</name>
    <dbReference type="NCBI Taxonomy" id="282301"/>
    <lineage>
        <taxon>Eukaryota</taxon>
        <taxon>Metazoa</taxon>
        <taxon>Spiralia</taxon>
        <taxon>Lophotrochozoa</taxon>
        <taxon>Platyhelminthes</taxon>
        <taxon>Rhabditophora</taxon>
        <taxon>Macrostomorpha</taxon>
        <taxon>Macrostomida</taxon>
        <taxon>Macrostomidae</taxon>
        <taxon>Macrostomum</taxon>
    </lineage>
</organism>
<feature type="region of interest" description="Disordered" evidence="2">
    <location>
        <begin position="1175"/>
        <end position="1196"/>
    </location>
</feature>
<dbReference type="Pfam" id="PF00582">
    <property type="entry name" value="Usp"/>
    <property type="match status" value="1"/>
</dbReference>
<dbReference type="InterPro" id="IPR018979">
    <property type="entry name" value="FERM_N"/>
</dbReference>
<feature type="region of interest" description="Disordered" evidence="2">
    <location>
        <begin position="1374"/>
        <end position="1393"/>
    </location>
</feature>
<feature type="compositionally biased region" description="Pro residues" evidence="2">
    <location>
        <begin position="1079"/>
        <end position="1088"/>
    </location>
</feature>
<dbReference type="FunFam" id="3.10.20.90:FF:000013">
    <property type="entry name" value="radixin isoform X1"/>
    <property type="match status" value="1"/>
</dbReference>
<feature type="domain" description="FERM" evidence="3">
    <location>
        <begin position="2411"/>
        <end position="2743"/>
    </location>
</feature>
<dbReference type="InterPro" id="IPR019747">
    <property type="entry name" value="FERM_CS"/>
</dbReference>
<dbReference type="SUPFAM" id="SSF52402">
    <property type="entry name" value="Adenine nucleotide alpha hydrolases-like"/>
    <property type="match status" value="1"/>
</dbReference>
<evidence type="ECO:0000313" key="5">
    <source>
        <dbReference type="WBParaSite" id="maker-uti_cns_0048103-snap-gene-0.2-mRNA-1"/>
    </source>
</evidence>
<dbReference type="InterPro" id="IPR018980">
    <property type="entry name" value="FERM_PH-like_C"/>
</dbReference>
<proteinExistence type="predicted"/>
<dbReference type="InterPro" id="IPR000798">
    <property type="entry name" value="Ez/rad/moesin-like"/>
</dbReference>
<dbReference type="InterPro" id="IPR006016">
    <property type="entry name" value="UspA"/>
</dbReference>
<evidence type="ECO:0000313" key="4">
    <source>
        <dbReference type="Proteomes" id="UP000095280"/>
    </source>
</evidence>
<feature type="compositionally biased region" description="Low complexity" evidence="2">
    <location>
        <begin position="816"/>
        <end position="846"/>
    </location>
</feature>
<dbReference type="InterPro" id="IPR019748">
    <property type="entry name" value="FERM_central"/>
</dbReference>
<dbReference type="PRINTS" id="PR00661">
    <property type="entry name" value="ERMFAMILY"/>
</dbReference>
<feature type="compositionally biased region" description="Polar residues" evidence="2">
    <location>
        <begin position="373"/>
        <end position="383"/>
    </location>
</feature>
<evidence type="ECO:0000259" key="3">
    <source>
        <dbReference type="PROSITE" id="PS50057"/>
    </source>
</evidence>
<dbReference type="SMART" id="SM00295">
    <property type="entry name" value="B41"/>
    <property type="match status" value="1"/>
</dbReference>
<feature type="region of interest" description="Disordered" evidence="2">
    <location>
        <begin position="349"/>
        <end position="406"/>
    </location>
</feature>
<feature type="region of interest" description="Disordered" evidence="2">
    <location>
        <begin position="2308"/>
        <end position="2356"/>
    </location>
</feature>
<dbReference type="Gene3D" id="3.10.20.90">
    <property type="entry name" value="Phosphatidylinositol 3-kinase Catalytic Subunit, Chain A, domain 1"/>
    <property type="match status" value="1"/>
</dbReference>
<feature type="compositionally biased region" description="Basic and acidic residues" evidence="2">
    <location>
        <begin position="849"/>
        <end position="864"/>
    </location>
</feature>
<feature type="region of interest" description="Disordered" evidence="2">
    <location>
        <begin position="440"/>
        <end position="542"/>
    </location>
</feature>
<dbReference type="CDD" id="cd14473">
    <property type="entry name" value="FERM_B-lobe"/>
    <property type="match status" value="1"/>
</dbReference>
<dbReference type="PROSITE" id="PS00661">
    <property type="entry name" value="FERM_2"/>
    <property type="match status" value="1"/>
</dbReference>
<dbReference type="PROSITE" id="PS50057">
    <property type="entry name" value="FERM_3"/>
    <property type="match status" value="1"/>
</dbReference>
<feature type="compositionally biased region" description="Low complexity" evidence="2">
    <location>
        <begin position="468"/>
        <end position="486"/>
    </location>
</feature>
<evidence type="ECO:0000256" key="1">
    <source>
        <dbReference type="SAM" id="Coils"/>
    </source>
</evidence>
<dbReference type="InterPro" id="IPR014729">
    <property type="entry name" value="Rossmann-like_a/b/a_fold"/>
</dbReference>
<keyword evidence="1" id="KW-0175">Coiled coil</keyword>
<accession>A0A1I8JJ41</accession>
<dbReference type="SUPFAM" id="SSF50729">
    <property type="entry name" value="PH domain-like"/>
    <property type="match status" value="1"/>
</dbReference>
<name>A0A1I8JJ41_9PLAT</name>
<feature type="compositionally biased region" description="Polar residues" evidence="2">
    <location>
        <begin position="488"/>
        <end position="501"/>
    </location>
</feature>
<dbReference type="Proteomes" id="UP000095280">
    <property type="component" value="Unplaced"/>
</dbReference>
<dbReference type="Gene3D" id="3.40.50.620">
    <property type="entry name" value="HUPs"/>
    <property type="match status" value="1"/>
</dbReference>
<dbReference type="CDD" id="cd23659">
    <property type="entry name" value="USP_At3g01520-like"/>
    <property type="match status" value="1"/>
</dbReference>
<dbReference type="InterPro" id="IPR014352">
    <property type="entry name" value="FERM/acyl-CoA-bd_prot_sf"/>
</dbReference>
<feature type="coiled-coil region" evidence="1">
    <location>
        <begin position="2686"/>
        <end position="2765"/>
    </location>
</feature>
<dbReference type="InterPro" id="IPR000299">
    <property type="entry name" value="FERM_domain"/>
</dbReference>
<dbReference type="SMART" id="SM01196">
    <property type="entry name" value="FERM_C"/>
    <property type="match status" value="1"/>
</dbReference>
<dbReference type="Gene3D" id="1.20.80.10">
    <property type="match status" value="1"/>
</dbReference>
<feature type="region of interest" description="Disordered" evidence="2">
    <location>
        <begin position="938"/>
        <end position="964"/>
    </location>
</feature>
<dbReference type="WBParaSite" id="maker-uti_cns_0048103-snap-gene-0.2-mRNA-1">
    <property type="protein sequence ID" value="maker-uti_cns_0048103-snap-gene-0.2-mRNA-1"/>
    <property type="gene ID" value="maker-uti_cns_0048103-snap-gene-0.2"/>
</dbReference>
<protein>
    <submittedName>
        <fullName evidence="5">FERM domain-containing protein</fullName>
    </submittedName>
</protein>
<dbReference type="InterPro" id="IPR019749">
    <property type="entry name" value="Band_41_domain"/>
</dbReference>
<dbReference type="InterPro" id="IPR011174">
    <property type="entry name" value="ERM"/>
</dbReference>
<feature type="region of interest" description="Disordered" evidence="2">
    <location>
        <begin position="2783"/>
        <end position="2850"/>
    </location>
</feature>
<dbReference type="Pfam" id="PF09379">
    <property type="entry name" value="FERM_N"/>
    <property type="match status" value="1"/>
</dbReference>
<keyword evidence="4" id="KW-1185">Reference proteome</keyword>
<dbReference type="SUPFAM" id="SSF47031">
    <property type="entry name" value="Second domain of FERM"/>
    <property type="match status" value="1"/>
</dbReference>
<dbReference type="CDD" id="cd17187">
    <property type="entry name" value="FERM_F1_ERM"/>
    <property type="match status" value="1"/>
</dbReference>
<dbReference type="InterPro" id="IPR035963">
    <property type="entry name" value="FERM_2"/>
</dbReference>
<evidence type="ECO:0000256" key="2">
    <source>
        <dbReference type="SAM" id="MobiDB-lite"/>
    </source>
</evidence>
<feature type="region of interest" description="Disordered" evidence="2">
    <location>
        <begin position="208"/>
        <end position="234"/>
    </location>
</feature>
<feature type="region of interest" description="Disordered" evidence="2">
    <location>
        <begin position="2999"/>
        <end position="3046"/>
    </location>
</feature>
<feature type="compositionally biased region" description="Low complexity" evidence="2">
    <location>
        <begin position="2322"/>
        <end position="2334"/>
    </location>
</feature>
<dbReference type="PANTHER" id="PTHR23281">
    <property type="entry name" value="MERLIN/MOESIN/EZRIN/RADIXIN"/>
    <property type="match status" value="1"/>
</dbReference>
<dbReference type="Pfam" id="PF00373">
    <property type="entry name" value="FERM_M"/>
    <property type="match status" value="1"/>
</dbReference>